<organism evidence="7 8">
    <name type="scientific">Polarella glacialis</name>
    <name type="common">Dinoflagellate</name>
    <dbReference type="NCBI Taxonomy" id="89957"/>
    <lineage>
        <taxon>Eukaryota</taxon>
        <taxon>Sar</taxon>
        <taxon>Alveolata</taxon>
        <taxon>Dinophyceae</taxon>
        <taxon>Suessiales</taxon>
        <taxon>Suessiaceae</taxon>
        <taxon>Polarella</taxon>
    </lineage>
</organism>
<feature type="domain" description="MYND-type" evidence="6">
    <location>
        <begin position="110"/>
        <end position="150"/>
    </location>
</feature>
<dbReference type="AlphaFoldDB" id="A0A813FG49"/>
<dbReference type="EMBL" id="CAJNNV010025024">
    <property type="protein sequence ID" value="CAE8611436.1"/>
    <property type="molecule type" value="Genomic_DNA"/>
</dbReference>
<dbReference type="PROSITE" id="PS50865">
    <property type="entry name" value="ZF_MYND_2"/>
    <property type="match status" value="1"/>
</dbReference>
<dbReference type="GO" id="GO:0008270">
    <property type="term" value="F:zinc ion binding"/>
    <property type="evidence" value="ECO:0007669"/>
    <property type="project" value="UniProtKB-KW"/>
</dbReference>
<protein>
    <recommendedName>
        <fullName evidence="6">MYND-type domain-containing protein</fullName>
    </recommendedName>
</protein>
<reference evidence="7" key="1">
    <citation type="submission" date="2021-02" db="EMBL/GenBank/DDBJ databases">
        <authorList>
            <person name="Dougan E. K."/>
            <person name="Rhodes N."/>
            <person name="Thang M."/>
            <person name="Chan C."/>
        </authorList>
    </citation>
    <scope>NUCLEOTIDE SEQUENCE</scope>
</reference>
<comment type="caution">
    <text evidence="7">The sequence shown here is derived from an EMBL/GenBank/DDBJ whole genome shotgun (WGS) entry which is preliminary data.</text>
</comment>
<evidence type="ECO:0000259" key="6">
    <source>
        <dbReference type="PROSITE" id="PS50865"/>
    </source>
</evidence>
<dbReference type="InterPro" id="IPR002893">
    <property type="entry name" value="Znf_MYND"/>
</dbReference>
<feature type="region of interest" description="Disordered" evidence="5">
    <location>
        <begin position="50"/>
        <end position="89"/>
    </location>
</feature>
<keyword evidence="2 4" id="KW-0863">Zinc-finger</keyword>
<keyword evidence="1" id="KW-0479">Metal-binding</keyword>
<gene>
    <name evidence="7" type="ORF">PGLA1383_LOCUS29240</name>
</gene>
<evidence type="ECO:0000313" key="8">
    <source>
        <dbReference type="Proteomes" id="UP000654075"/>
    </source>
</evidence>
<evidence type="ECO:0000256" key="2">
    <source>
        <dbReference type="ARBA" id="ARBA00022771"/>
    </source>
</evidence>
<evidence type="ECO:0000256" key="1">
    <source>
        <dbReference type="ARBA" id="ARBA00022723"/>
    </source>
</evidence>
<dbReference type="Gene3D" id="6.10.140.2220">
    <property type="match status" value="1"/>
</dbReference>
<keyword evidence="8" id="KW-1185">Reference proteome</keyword>
<evidence type="ECO:0000256" key="4">
    <source>
        <dbReference type="PROSITE-ProRule" id="PRU00134"/>
    </source>
</evidence>
<keyword evidence="3" id="KW-0862">Zinc</keyword>
<feature type="compositionally biased region" description="Low complexity" evidence="5">
    <location>
        <begin position="62"/>
        <end position="79"/>
    </location>
</feature>
<proteinExistence type="predicted"/>
<dbReference type="SUPFAM" id="SSF52047">
    <property type="entry name" value="RNI-like"/>
    <property type="match status" value="1"/>
</dbReference>
<dbReference type="SUPFAM" id="SSF144232">
    <property type="entry name" value="HIT/MYND zinc finger-like"/>
    <property type="match status" value="1"/>
</dbReference>
<evidence type="ECO:0000256" key="3">
    <source>
        <dbReference type="ARBA" id="ARBA00022833"/>
    </source>
</evidence>
<dbReference type="Pfam" id="PF01753">
    <property type="entry name" value="zf-MYND"/>
    <property type="match status" value="1"/>
</dbReference>
<sequence>MSLDGDDILLLRLFLKVEYMEVGKWMQIEKEFNGQASQPRSRHWLKNQVKRLSSAPGSGEQTTTTKNNNNNNNNNNNKTIQTHQQSERSVLRPWSTLSPGGFALHVFCDNPACNEHESDQKFKLCGNCRCARYCSTACARNDWTRHKQSCRVADALKPFAMALPWLGSFAVSEVPACSMQFRQQVKISRASTQELVLNRDWHNHRFAGLLQHRNLQVLDIRRVMREAIPTLGVESFLDSRMQWKEFRLSGGLIGRLLENNAGTLKRIILHDVVTSDEQIRGRNDFADRLDSSQDWAFYFRHLYQCSKLESLEFRITPPPEPFVVSPFARMTLSRLVHLEFAAGKTWLCRLDFSGFSESLALAATSATSLRSLFLSWEMPFDDEQYKPRENDWPFWHLWRSTTFPSLQSLKLEGHITYGAECGLIASFINRHEHTLRRLHLELDNSTAMPRVYRQGFTCPETMLPTLRVLPHLEELTVTLPCTFVGNSVFHQRPKDLSHNARNVCLSLRQVTSLLPALVCLTFLVETKYGGDELAAIELARVILECMYPGSDDTTAFCTRLACMYFVRQQRGHGSVKHTGVEHSPSGAMATAFKAYADKRKNALVLSSERCLSRCHVPRCHPFNKQIYSMLRQRIVERFEAPAPSGDSDSDCDREETTINDGMTGTSGWGRL</sequence>
<dbReference type="Proteomes" id="UP000654075">
    <property type="component" value="Unassembled WGS sequence"/>
</dbReference>
<name>A0A813FG49_POLGL</name>
<accession>A0A813FG49</accession>
<feature type="region of interest" description="Disordered" evidence="5">
    <location>
        <begin position="639"/>
        <end position="671"/>
    </location>
</feature>
<dbReference type="OrthoDB" id="2831360at2759"/>
<evidence type="ECO:0000313" key="7">
    <source>
        <dbReference type="EMBL" id="CAE8611436.1"/>
    </source>
</evidence>
<evidence type="ECO:0000256" key="5">
    <source>
        <dbReference type="SAM" id="MobiDB-lite"/>
    </source>
</evidence>